<organism evidence="1 2">
    <name type="scientific">Halalkalibacter wakoensis JCM 9140</name>
    <dbReference type="NCBI Taxonomy" id="1236970"/>
    <lineage>
        <taxon>Bacteria</taxon>
        <taxon>Bacillati</taxon>
        <taxon>Bacillota</taxon>
        <taxon>Bacilli</taxon>
        <taxon>Bacillales</taxon>
        <taxon>Bacillaceae</taxon>
        <taxon>Halalkalibacter</taxon>
    </lineage>
</organism>
<evidence type="ECO:0000313" key="1">
    <source>
        <dbReference type="EMBL" id="GAE24849.1"/>
    </source>
</evidence>
<dbReference type="Proteomes" id="UP000018890">
    <property type="component" value="Unassembled WGS sequence"/>
</dbReference>
<comment type="caution">
    <text evidence="1">The sequence shown here is derived from an EMBL/GenBank/DDBJ whole genome shotgun (WGS) entry which is preliminary data.</text>
</comment>
<dbReference type="AlphaFoldDB" id="W4Q0D9"/>
<keyword evidence="2" id="KW-1185">Reference proteome</keyword>
<protein>
    <submittedName>
        <fullName evidence="1">Uncharacterized protein</fullName>
    </submittedName>
</protein>
<reference evidence="1" key="1">
    <citation type="journal article" date="2014" name="Genome Announc.">
        <title>Draft Genome Sequences of Three Alkaliphilic Bacillus Strains, Bacillus wakoensis JCM 9140T, Bacillus akibai JCM 9157T, and Bacillus hemicellulosilyticus JCM 9152T.</title>
        <authorList>
            <person name="Yuki M."/>
            <person name="Oshima K."/>
            <person name="Suda W."/>
            <person name="Oshida Y."/>
            <person name="Kitamura K."/>
            <person name="Iida T."/>
            <person name="Hattori M."/>
            <person name="Ohkuma M."/>
        </authorList>
    </citation>
    <scope>NUCLEOTIDE SEQUENCE [LARGE SCALE GENOMIC DNA]</scope>
    <source>
        <strain evidence="1">JCM 9140</strain>
    </source>
</reference>
<gene>
    <name evidence="1" type="ORF">JCM9140_808</name>
</gene>
<evidence type="ECO:0000313" key="2">
    <source>
        <dbReference type="Proteomes" id="UP000018890"/>
    </source>
</evidence>
<dbReference type="EMBL" id="BAUT01000005">
    <property type="protein sequence ID" value="GAE24849.1"/>
    <property type="molecule type" value="Genomic_DNA"/>
</dbReference>
<dbReference type="RefSeq" id="WP_034742466.1">
    <property type="nucleotide sequence ID" value="NZ_BAUT01000005.1"/>
</dbReference>
<sequence>MKKNAIYKEMENKLKPSIVIEPEMMVGNEKVGPMFTDVEFRDLVKHYQTIMFDNYLEAIKKGSNK</sequence>
<proteinExistence type="predicted"/>
<name>W4Q0D9_9BACI</name>
<accession>W4Q0D9</accession>